<keyword evidence="2" id="KW-0597">Phosphoprotein</keyword>
<comment type="caution">
    <text evidence="5">The sequence shown here is derived from an EMBL/GenBank/DDBJ whole genome shotgun (WGS) entry which is preliminary data.</text>
</comment>
<keyword evidence="1" id="KW-0813">Transport</keyword>
<proteinExistence type="predicted"/>
<feature type="region of interest" description="Disordered" evidence="3">
    <location>
        <begin position="681"/>
        <end position="713"/>
    </location>
</feature>
<protein>
    <recommendedName>
        <fullName evidence="4">FIP-RBD domain-containing protein</fullName>
    </recommendedName>
</protein>
<dbReference type="InterPro" id="IPR037245">
    <property type="entry name" value="FIP-RBD_C_sf"/>
</dbReference>
<feature type="region of interest" description="Disordered" evidence="3">
    <location>
        <begin position="924"/>
        <end position="947"/>
    </location>
</feature>
<feature type="region of interest" description="Disordered" evidence="3">
    <location>
        <begin position="863"/>
        <end position="894"/>
    </location>
</feature>
<reference evidence="5 6" key="1">
    <citation type="submission" date="2024-09" db="EMBL/GenBank/DDBJ databases">
        <title>A chromosome-level genome assembly of Gray's grenadier anchovy, Coilia grayii.</title>
        <authorList>
            <person name="Fu Z."/>
        </authorList>
    </citation>
    <scope>NUCLEOTIDE SEQUENCE [LARGE SCALE GENOMIC DNA]</scope>
    <source>
        <strain evidence="5">G4</strain>
        <tissue evidence="5">Muscle</tissue>
    </source>
</reference>
<sequence length="1650" mass="178181">MRINPNPFVPSCVLLLCSPCVWRPCRWHRLHSKTGKKEKERGEVQVTVQFTRHNLTASMYDLSMKDKPHSAFGKLKERIRGKKRIEASTEDSASAIIPGGYGALARMRGRLPSDGGGEEYYEDDEGGEARRSKMRTFFLRGRLRKSSDTRSSTSLGSESSESSSRGGSLSPTAGISVVVSDLSNSPSNSSNLTADNSPEHTLAPSPQVSPHKRAFDDDVCEISIPVPQSFTYESLIPETVSPAPPSTAMANGHPVKHAPGPHGTKPGPQPIHVPSKQVAEKAKAKAKPKALSLALAPAVGSLQKASPISLSLQNLSASRKAEEPRPGPGDGRRWSLDKAGEEERAAIAAAIENAGKLEEEERMAAQFKKEEVAPTVAAGDGEVKKQKWGLFSHGRNESSGKAVTTGRGDTTSVPSEGKHKGWFGSKDSHSKPSCLVSQSDPGFDTTLDPSPFPISPDLSQLTPVYHTNPFTSPPPLSNANPFLSLLQQNPFFQEMYNDTAALTANMPALTCFSSSVPSVLLVDPSHGHECHVTEETSPGDANELTLTQEVTVVSQEGVFFNPFMSDIVGAQPWKPGDKSQTSMCPEPLTHTNPQTPNNTDKDTTGLTNTLNTLNISQLSPNISQTSLPQDVSMEFSEMHRLACPHPRLLEVHKDMLSHPETCLNKTSPVQTTLCSVSDSQLAGSAPSWLPPADQSPEMSGTPERPVPGSRGLQSAVSPLEIDLALREEADLATGLPRSAGAEVREMTFVPAVEQRMSAYGEVSSDDTLEASTIVSDSPGRELDCPADDPLPTCLKKSRQEFNGEQDGEQASNVAGNAEMKEWASGPVVDKADHVFFNHLDTTLKQSVSSSRVLSEFEGFGSEDVESAAQQPLNSADPKSLSSTSHVLDHSPGAESPFSGSLICILASSPGETLISPESRFTGDSTVLTESELPSSPTGVVKDKPSKDKCGPAIVGAGELETLHHSVLESPVSWPVFLSSDVNANSSVFPSISIDSDAYVSIGSDDGRSISNAFFSLDSGSICASGHDSRVGHVKDLLRVPQSTQLFNSLLFESAESEHYHTCDSQQRHRSLCSHLSLPLITAKDPMEQLIACYDLAVKTPPVQDPCPKLMQMHSPGEDSTSQLNLSPLFLLTSSPPTVPRSMSSPQSLPINSTTQEVISGHGSSLLIQEGNCRENILEKEDLLPDDLWKEKVMSEHWPSLQAMVARDEIVEPVPNYEFTEGVVPNSDPTQRDMPKSAPFQEVPVAKDGEMNLSVDGGADTLPRPSDSESAFSEKSGVQDLVSFPVDWASFDKLAVAGSTGENKEMSKAGAFILNDGWASPSSWFSPVAFEDQNDPNLHQWAAFSQVGSTVPDQSQPYLSEGMSNGTQPSSSISQDLVITHLHPDCPQTDMRPYMDNRQPLPDLSANAGGLCSLGTNGHCFQSESPLCNSGQSKSYEMDPEKHRNETKPAIRKDLRLTFKPATQSLSPLASSTPATAPFPLPFSATPPALVTSSCATPSPIASDMIGATQAVFPQENRQASNQIASPHPVKPLTPPGEERRSESRSVLEKLKSTINPGRSQDTEKKTLVEGGGSYYHLNHSELVSLLLQREADLQQERAEFERRGTLLEKREAELRKTRLLIRDLEDYIDRLLVRIMDEKPTLLQVRTKLK</sequence>
<evidence type="ECO:0000313" key="6">
    <source>
        <dbReference type="Proteomes" id="UP001591681"/>
    </source>
</evidence>
<feature type="compositionally biased region" description="Polar residues" evidence="3">
    <location>
        <begin position="397"/>
        <end position="414"/>
    </location>
</feature>
<feature type="compositionally biased region" description="Low complexity" evidence="3">
    <location>
        <begin position="149"/>
        <end position="191"/>
    </location>
</feature>
<dbReference type="InterPro" id="IPR019018">
    <property type="entry name" value="Rab-bd_FIP-RBD"/>
</dbReference>
<feature type="compositionally biased region" description="Polar residues" evidence="3">
    <location>
        <begin position="924"/>
        <end position="937"/>
    </location>
</feature>
<evidence type="ECO:0000259" key="4">
    <source>
        <dbReference type="PROSITE" id="PS51511"/>
    </source>
</evidence>
<accession>A0ABD1KIE3</accession>
<dbReference type="Proteomes" id="UP001591681">
    <property type="component" value="Unassembled WGS sequence"/>
</dbReference>
<evidence type="ECO:0000256" key="2">
    <source>
        <dbReference type="ARBA" id="ARBA00022553"/>
    </source>
</evidence>
<feature type="region of interest" description="Disordered" evidence="3">
    <location>
        <begin position="1427"/>
        <end position="1454"/>
    </location>
</feature>
<feature type="compositionally biased region" description="Basic and acidic residues" evidence="3">
    <location>
        <begin position="1536"/>
        <end position="1545"/>
    </location>
</feature>
<feature type="compositionally biased region" description="Polar residues" evidence="3">
    <location>
        <begin position="578"/>
        <end position="596"/>
    </location>
</feature>
<evidence type="ECO:0000313" key="5">
    <source>
        <dbReference type="EMBL" id="KAL2098766.1"/>
    </source>
</evidence>
<dbReference type="SUPFAM" id="SSF144270">
    <property type="entry name" value="Eferin C-derminal domain-like"/>
    <property type="match status" value="1"/>
</dbReference>
<feature type="region of interest" description="Disordered" evidence="3">
    <location>
        <begin position="140"/>
        <end position="212"/>
    </location>
</feature>
<feature type="region of interest" description="Disordered" evidence="3">
    <location>
        <begin position="315"/>
        <end position="335"/>
    </location>
</feature>
<name>A0ABD1KIE3_9TELE</name>
<feature type="compositionally biased region" description="Basic and acidic residues" evidence="3">
    <location>
        <begin position="319"/>
        <end position="335"/>
    </location>
</feature>
<dbReference type="InterPro" id="IPR037789">
    <property type="entry name" value="FIP_classI"/>
</dbReference>
<feature type="region of interest" description="Disordered" evidence="3">
    <location>
        <begin position="392"/>
        <end position="438"/>
    </location>
</feature>
<evidence type="ECO:0000256" key="3">
    <source>
        <dbReference type="SAM" id="MobiDB-lite"/>
    </source>
</evidence>
<feature type="region of interest" description="Disordered" evidence="3">
    <location>
        <begin position="571"/>
        <end position="604"/>
    </location>
</feature>
<dbReference type="PANTHER" id="PTHR15746:SF14">
    <property type="entry name" value="RAB11 FAMILY-INTERACTING PROTEIN 5"/>
    <property type="match status" value="1"/>
</dbReference>
<dbReference type="Gene3D" id="1.20.5.2440">
    <property type="match status" value="1"/>
</dbReference>
<keyword evidence="6" id="KW-1185">Reference proteome</keyword>
<dbReference type="Pfam" id="PF09457">
    <property type="entry name" value="RBD-FIP"/>
    <property type="match status" value="1"/>
</dbReference>
<organism evidence="5 6">
    <name type="scientific">Coilia grayii</name>
    <name type="common">Gray's grenadier anchovy</name>
    <dbReference type="NCBI Taxonomy" id="363190"/>
    <lineage>
        <taxon>Eukaryota</taxon>
        <taxon>Metazoa</taxon>
        <taxon>Chordata</taxon>
        <taxon>Craniata</taxon>
        <taxon>Vertebrata</taxon>
        <taxon>Euteleostomi</taxon>
        <taxon>Actinopterygii</taxon>
        <taxon>Neopterygii</taxon>
        <taxon>Teleostei</taxon>
        <taxon>Clupei</taxon>
        <taxon>Clupeiformes</taxon>
        <taxon>Clupeoidei</taxon>
        <taxon>Engraulidae</taxon>
        <taxon>Coilinae</taxon>
        <taxon>Coilia</taxon>
    </lineage>
</organism>
<feature type="region of interest" description="Disordered" evidence="3">
    <location>
        <begin position="1516"/>
        <end position="1545"/>
    </location>
</feature>
<evidence type="ECO:0000256" key="1">
    <source>
        <dbReference type="ARBA" id="ARBA00022448"/>
    </source>
</evidence>
<feature type="compositionally biased region" description="Basic and acidic residues" evidence="3">
    <location>
        <begin position="1435"/>
        <end position="1454"/>
    </location>
</feature>
<feature type="region of interest" description="Disordered" evidence="3">
    <location>
        <begin position="241"/>
        <end position="269"/>
    </location>
</feature>
<gene>
    <name evidence="5" type="ORF">ACEWY4_005246</name>
</gene>
<dbReference type="EMBL" id="JBHFQA010000005">
    <property type="protein sequence ID" value="KAL2098766.1"/>
    <property type="molecule type" value="Genomic_DNA"/>
</dbReference>
<dbReference type="PANTHER" id="PTHR15746">
    <property type="entry name" value="RAB11-RELATED"/>
    <property type="match status" value="1"/>
</dbReference>
<feature type="domain" description="FIP-RBD" evidence="4">
    <location>
        <begin position="1584"/>
        <end position="1646"/>
    </location>
</feature>
<dbReference type="PROSITE" id="PS51511">
    <property type="entry name" value="FIP_RBD"/>
    <property type="match status" value="1"/>
</dbReference>